<evidence type="ECO:0000256" key="1">
    <source>
        <dbReference type="SAM" id="MobiDB-lite"/>
    </source>
</evidence>
<evidence type="ECO:0000313" key="3">
    <source>
        <dbReference type="Proteomes" id="UP000217289"/>
    </source>
</evidence>
<dbReference type="Proteomes" id="UP000217289">
    <property type="component" value="Chromosome"/>
</dbReference>
<evidence type="ECO:0000313" key="2">
    <source>
        <dbReference type="EMBL" id="ATB30855.1"/>
    </source>
</evidence>
<reference evidence="2 3" key="1">
    <citation type="submission" date="2017-06" db="EMBL/GenBank/DDBJ databases">
        <authorList>
            <person name="Kim H.J."/>
            <person name="Triplett B.A."/>
        </authorList>
    </citation>
    <scope>NUCLEOTIDE SEQUENCE [LARGE SCALE GENOMIC DNA]</scope>
    <source>
        <strain evidence="2 3">DSM 14713</strain>
    </source>
</reference>
<dbReference type="KEGG" id="mbd:MEBOL_004317"/>
<name>A0A250IGF9_9BACT</name>
<feature type="compositionally biased region" description="Low complexity" evidence="1">
    <location>
        <begin position="38"/>
        <end position="52"/>
    </location>
</feature>
<accession>A0A250IGF9</accession>
<keyword evidence="3" id="KW-1185">Reference proteome</keyword>
<protein>
    <submittedName>
        <fullName evidence="2">Uncharacterized protein</fullName>
    </submittedName>
</protein>
<feature type="compositionally biased region" description="Low complexity" evidence="1">
    <location>
        <begin position="103"/>
        <end position="112"/>
    </location>
</feature>
<organism evidence="2 3">
    <name type="scientific">Melittangium boletus DSM 14713</name>
    <dbReference type="NCBI Taxonomy" id="1294270"/>
    <lineage>
        <taxon>Bacteria</taxon>
        <taxon>Pseudomonadati</taxon>
        <taxon>Myxococcota</taxon>
        <taxon>Myxococcia</taxon>
        <taxon>Myxococcales</taxon>
        <taxon>Cystobacterineae</taxon>
        <taxon>Archangiaceae</taxon>
        <taxon>Melittangium</taxon>
    </lineage>
</organism>
<dbReference type="AlphaFoldDB" id="A0A250IGF9"/>
<sequence>MRPVKKQALLLVFPLLFAGTGVGLARYLPLETPTASDPPRVQAPRRPQAVVPAPEPTSRPPLVTASAREERLHRLERRLEELTARTEPPPPPPRPSREEAKRQLFQQHQQQLDMHSREPVDPTWSRSARDSFGADFASLTRGQGFTLKDIDCRSHTCVTTVEWPSYAAATQGYSLLLQHSYAMDCARSILLPEPSAPQGNYQARLLLDCANLR</sequence>
<dbReference type="EMBL" id="CP022163">
    <property type="protein sequence ID" value="ATB30855.1"/>
    <property type="molecule type" value="Genomic_DNA"/>
</dbReference>
<feature type="region of interest" description="Disordered" evidence="1">
    <location>
        <begin position="32"/>
        <end position="126"/>
    </location>
</feature>
<feature type="compositionally biased region" description="Basic and acidic residues" evidence="1">
    <location>
        <begin position="67"/>
        <end position="84"/>
    </location>
</feature>
<proteinExistence type="predicted"/>
<gene>
    <name evidence="2" type="ORF">MEBOL_004317</name>
</gene>